<dbReference type="EMBL" id="RRYP01001118">
    <property type="protein sequence ID" value="TNV86388.1"/>
    <property type="molecule type" value="Genomic_DNA"/>
</dbReference>
<dbReference type="InterPro" id="IPR053235">
    <property type="entry name" value="Ser_Thr_kinase"/>
</dbReference>
<dbReference type="Gene3D" id="1.10.510.10">
    <property type="entry name" value="Transferase(Phosphotransferase) domain 1"/>
    <property type="match status" value="1"/>
</dbReference>
<dbReference type="PROSITE" id="PS00108">
    <property type="entry name" value="PROTEIN_KINASE_ST"/>
    <property type="match status" value="1"/>
</dbReference>
<dbReference type="AlphaFoldDB" id="A0A8J8T9M7"/>
<comment type="caution">
    <text evidence="3">The sequence shown here is derived from an EMBL/GenBank/DDBJ whole genome shotgun (WGS) entry which is preliminary data.</text>
</comment>
<feature type="compositionally biased region" description="Basic and acidic residues" evidence="1">
    <location>
        <begin position="1022"/>
        <end position="1033"/>
    </location>
</feature>
<evidence type="ECO:0000256" key="1">
    <source>
        <dbReference type="SAM" id="MobiDB-lite"/>
    </source>
</evidence>
<feature type="region of interest" description="Disordered" evidence="1">
    <location>
        <begin position="989"/>
        <end position="1034"/>
    </location>
</feature>
<dbReference type="SMART" id="SM00220">
    <property type="entry name" value="S_TKc"/>
    <property type="match status" value="1"/>
</dbReference>
<dbReference type="Gene3D" id="3.30.200.20">
    <property type="entry name" value="Phosphorylase Kinase, domain 1"/>
    <property type="match status" value="1"/>
</dbReference>
<evidence type="ECO:0000313" key="3">
    <source>
        <dbReference type="EMBL" id="TNV86388.1"/>
    </source>
</evidence>
<organism evidence="3 4">
    <name type="scientific">Halteria grandinella</name>
    <dbReference type="NCBI Taxonomy" id="5974"/>
    <lineage>
        <taxon>Eukaryota</taxon>
        <taxon>Sar</taxon>
        <taxon>Alveolata</taxon>
        <taxon>Ciliophora</taxon>
        <taxon>Intramacronucleata</taxon>
        <taxon>Spirotrichea</taxon>
        <taxon>Stichotrichia</taxon>
        <taxon>Sporadotrichida</taxon>
        <taxon>Halteriidae</taxon>
        <taxon>Halteria</taxon>
    </lineage>
</organism>
<dbReference type="SUPFAM" id="SSF56112">
    <property type="entry name" value="Protein kinase-like (PK-like)"/>
    <property type="match status" value="1"/>
</dbReference>
<dbReference type="PANTHER" id="PTHR24361">
    <property type="entry name" value="MITOGEN-ACTIVATED KINASE KINASE KINASE"/>
    <property type="match status" value="1"/>
</dbReference>
<reference evidence="3" key="1">
    <citation type="submission" date="2019-06" db="EMBL/GenBank/DDBJ databases">
        <authorList>
            <person name="Zheng W."/>
        </authorList>
    </citation>
    <scope>NUCLEOTIDE SEQUENCE</scope>
    <source>
        <strain evidence="3">QDHG01</strain>
    </source>
</reference>
<feature type="compositionally biased region" description="Polar residues" evidence="1">
    <location>
        <begin position="866"/>
        <end position="879"/>
    </location>
</feature>
<dbReference type="InterPro" id="IPR011009">
    <property type="entry name" value="Kinase-like_dom_sf"/>
</dbReference>
<sequence length="1077" mass="121139">MHFKFTPGAIGHSFDAQSNLFDCRLIDGKLFMSRFKAQGQHQKQISRLSRMSKDNEMHDKEECESQKRHQDPLVTNSVEEQELYNVLSLDLALLTVINDGLPSGNLEDSRLGFFLELVTGQKYEFLTNQGKVSFQKRRVLINQWFSALDAHVIRRGEFNTSKYQLVERVGSGKLGFVEKVRKTIQSKKHKESSKLIQPMHHYFANAMGASGASNNLLTQFGQTQMIQMNIDKGGGFFMGSGGTPALLQQNTQQIQVRKEKPRDDGYYALKTIKKDKLRDLEAVKQLMDQIQIKRELKDCPTVPKIIRVYETANEIKILQEYVNGENLYTLTRGLEKQKGVKFTELEMKIIVTQILLTLNYFERCGVSHRDLKPQNIFIKGLKLQSEDSGIQDDASAKASNSKTAQNIGQLPFRDLEVKIIDFGSCTRIEQSGNAIQDEAHNDLNINCKQGNQQQFKGSPGFVAPEVFEGKGYNQKSDIFSFGATLFTMLTRQDLWLSNNYTELLKMNVIANVEHVPEHLLAFCEFHSRDLVNFISLLLKTDPSRRISVSEALSHEWLSHGRKERRLQLAIKKCLIWNKEVTKNGFNDFKARQEQQQNQSISVLIKPRLSNALKVYDPASLMKYKPIQGVKDTVIENMGKKFRPITHQAKREGDTSQNSFKLQLGGSNAAISLNRGAGVSSENGSSPHGFTSKLAIANGKNAKLIETFISYFETISVSLIKADLFGGLGHRRKESNAGESTPKEAMRHRRPLIGKQNTESIVNGEPSWNNLFLANLNHSGAINFNSPAARFAASPNATDKRGAQSGLKPTAGLKSPLNKSPMVEARNFNQSVASNQLNHQAANKNSQSFKQLLPAYNGLADTPKGSIGSNSRSNNFSSTAHGALGGRSMEKKPSQFLKQKQKQSQMRQNQTIKDHSPNNTLQQLHEDLRLNDSQNSKSSRVKSAKKTLQEESQRDLNCQQEGNPAVMLQVTNQINPPPLQEAAQLQGTGGFRFPQQTEGRQTDKVNSRIISNREVHSPNNNKQKREQPTGEKSPHLQYNKIALSNLAILQTYLNRMPLKSQKMRMDIRITNRDSLSRI</sequence>
<dbReference type="GO" id="GO:0005737">
    <property type="term" value="C:cytoplasm"/>
    <property type="evidence" value="ECO:0007669"/>
    <property type="project" value="TreeGrafter"/>
</dbReference>
<dbReference type="PROSITE" id="PS50011">
    <property type="entry name" value="PROTEIN_KINASE_DOM"/>
    <property type="match status" value="1"/>
</dbReference>
<dbReference type="GO" id="GO:0004674">
    <property type="term" value="F:protein serine/threonine kinase activity"/>
    <property type="evidence" value="ECO:0007669"/>
    <property type="project" value="TreeGrafter"/>
</dbReference>
<feature type="region of interest" description="Disordered" evidence="1">
    <location>
        <begin position="862"/>
        <end position="959"/>
    </location>
</feature>
<proteinExistence type="predicted"/>
<keyword evidence="4" id="KW-1185">Reference proteome</keyword>
<dbReference type="Pfam" id="PF00069">
    <property type="entry name" value="Pkinase"/>
    <property type="match status" value="1"/>
</dbReference>
<dbReference type="Proteomes" id="UP000785679">
    <property type="component" value="Unassembled WGS sequence"/>
</dbReference>
<dbReference type="InterPro" id="IPR000719">
    <property type="entry name" value="Prot_kinase_dom"/>
</dbReference>
<dbReference type="InterPro" id="IPR008271">
    <property type="entry name" value="Ser/Thr_kinase_AS"/>
</dbReference>
<accession>A0A8J8T9M7</accession>
<feature type="domain" description="Protein kinase" evidence="2">
    <location>
        <begin position="163"/>
        <end position="557"/>
    </location>
</feature>
<feature type="compositionally biased region" description="Basic and acidic residues" evidence="1">
    <location>
        <begin position="999"/>
        <end position="1015"/>
    </location>
</feature>
<protein>
    <recommendedName>
        <fullName evidence="2">Protein kinase domain-containing protein</fullName>
    </recommendedName>
</protein>
<evidence type="ECO:0000313" key="4">
    <source>
        <dbReference type="Proteomes" id="UP000785679"/>
    </source>
</evidence>
<feature type="compositionally biased region" description="Basic and acidic residues" evidence="1">
    <location>
        <begin position="51"/>
        <end position="71"/>
    </location>
</feature>
<dbReference type="GO" id="GO:0005524">
    <property type="term" value="F:ATP binding"/>
    <property type="evidence" value="ECO:0007669"/>
    <property type="project" value="InterPro"/>
</dbReference>
<gene>
    <name evidence="3" type="ORF">FGO68_gene14063</name>
</gene>
<feature type="region of interest" description="Disordered" evidence="1">
    <location>
        <begin position="42"/>
        <end position="72"/>
    </location>
</feature>
<name>A0A8J8T9M7_HALGN</name>
<feature type="compositionally biased region" description="Low complexity" evidence="1">
    <location>
        <begin position="893"/>
        <end position="909"/>
    </location>
</feature>
<evidence type="ECO:0000259" key="2">
    <source>
        <dbReference type="PROSITE" id="PS50011"/>
    </source>
</evidence>
<feature type="region of interest" description="Disordered" evidence="1">
    <location>
        <begin position="792"/>
        <end position="817"/>
    </location>
</feature>